<proteinExistence type="predicted"/>
<evidence type="ECO:0000313" key="2">
    <source>
        <dbReference type="Proteomes" id="UP001374535"/>
    </source>
</evidence>
<organism evidence="1 2">
    <name type="scientific">Vigna mungo</name>
    <name type="common">Black gram</name>
    <name type="synonym">Phaseolus mungo</name>
    <dbReference type="NCBI Taxonomy" id="3915"/>
    <lineage>
        <taxon>Eukaryota</taxon>
        <taxon>Viridiplantae</taxon>
        <taxon>Streptophyta</taxon>
        <taxon>Embryophyta</taxon>
        <taxon>Tracheophyta</taxon>
        <taxon>Spermatophyta</taxon>
        <taxon>Magnoliopsida</taxon>
        <taxon>eudicotyledons</taxon>
        <taxon>Gunneridae</taxon>
        <taxon>Pentapetalae</taxon>
        <taxon>rosids</taxon>
        <taxon>fabids</taxon>
        <taxon>Fabales</taxon>
        <taxon>Fabaceae</taxon>
        <taxon>Papilionoideae</taxon>
        <taxon>50 kb inversion clade</taxon>
        <taxon>NPAAA clade</taxon>
        <taxon>indigoferoid/millettioid clade</taxon>
        <taxon>Phaseoleae</taxon>
        <taxon>Vigna</taxon>
    </lineage>
</organism>
<evidence type="ECO:0000313" key="1">
    <source>
        <dbReference type="EMBL" id="WVZ23165.1"/>
    </source>
</evidence>
<keyword evidence="2" id="KW-1185">Reference proteome</keyword>
<dbReference type="EMBL" id="CP144700">
    <property type="protein sequence ID" value="WVZ23165.1"/>
    <property type="molecule type" value="Genomic_DNA"/>
</dbReference>
<reference evidence="1 2" key="1">
    <citation type="journal article" date="2023" name="Life. Sci Alliance">
        <title>Evolutionary insights into 3D genome organization and epigenetic landscape of Vigna mungo.</title>
        <authorList>
            <person name="Junaid A."/>
            <person name="Singh B."/>
            <person name="Bhatia S."/>
        </authorList>
    </citation>
    <scope>NUCLEOTIDE SEQUENCE [LARGE SCALE GENOMIC DNA]</scope>
    <source>
        <strain evidence="1">Urdbean</strain>
    </source>
</reference>
<gene>
    <name evidence="1" type="ORF">V8G54_001709</name>
</gene>
<dbReference type="InterPro" id="IPR011006">
    <property type="entry name" value="CheY-like_superfamily"/>
</dbReference>
<dbReference type="AlphaFoldDB" id="A0AAQ3P8S8"/>
<dbReference type="Proteomes" id="UP001374535">
    <property type="component" value="Chromosome 1"/>
</dbReference>
<accession>A0AAQ3P8S8</accession>
<protein>
    <recommendedName>
        <fullName evidence="3">Response regulatory domain-containing protein</fullName>
    </recommendedName>
</protein>
<dbReference type="SUPFAM" id="SSF52172">
    <property type="entry name" value="CheY-like"/>
    <property type="match status" value="1"/>
</dbReference>
<sequence length="130" mass="15091">MAGISSPAINISEFPSNLNVLVIDTDLRVLEFIEKSCKEDSHQVMSEDYSSISMTKAFDLGACDYFKKPFDDDYWLNLWSSMFKHHIYLKRKKKNIDSLDDEDEISEKSDNSEFASDRKVEAYNTLQKKD</sequence>
<evidence type="ECO:0008006" key="3">
    <source>
        <dbReference type="Google" id="ProtNLM"/>
    </source>
</evidence>
<name>A0AAQ3P8S8_VIGMU</name>